<dbReference type="AlphaFoldDB" id="A0A382EMN2"/>
<dbReference type="EMBL" id="UINC01044987">
    <property type="protein sequence ID" value="SVB51173.1"/>
    <property type="molecule type" value="Genomic_DNA"/>
</dbReference>
<reference evidence="1" key="1">
    <citation type="submission" date="2018-05" db="EMBL/GenBank/DDBJ databases">
        <authorList>
            <person name="Lanie J.A."/>
            <person name="Ng W.-L."/>
            <person name="Kazmierczak K.M."/>
            <person name="Andrzejewski T.M."/>
            <person name="Davidsen T.M."/>
            <person name="Wayne K.J."/>
            <person name="Tettelin H."/>
            <person name="Glass J.I."/>
            <person name="Rusch D."/>
            <person name="Podicherti R."/>
            <person name="Tsui H.-C.T."/>
            <person name="Winkler M.E."/>
        </authorList>
    </citation>
    <scope>NUCLEOTIDE SEQUENCE</scope>
</reference>
<name>A0A382EMN2_9ZZZZ</name>
<sequence>VDFHDIAELHSDGQTRLKLQCVRESVRVYLNECSQQRMLVAAATKDDLKS</sequence>
<gene>
    <name evidence="1" type="ORF">METZ01_LOCUS204027</name>
</gene>
<proteinExistence type="predicted"/>
<evidence type="ECO:0000313" key="1">
    <source>
        <dbReference type="EMBL" id="SVB51173.1"/>
    </source>
</evidence>
<feature type="non-terminal residue" evidence="1">
    <location>
        <position position="1"/>
    </location>
</feature>
<protein>
    <submittedName>
        <fullName evidence="1">Uncharacterized protein</fullName>
    </submittedName>
</protein>
<organism evidence="1">
    <name type="scientific">marine metagenome</name>
    <dbReference type="NCBI Taxonomy" id="408172"/>
    <lineage>
        <taxon>unclassified sequences</taxon>
        <taxon>metagenomes</taxon>
        <taxon>ecological metagenomes</taxon>
    </lineage>
</organism>
<accession>A0A382EMN2</accession>